<dbReference type="PANTHER" id="PTHR34406">
    <property type="entry name" value="PROTEIN YCEI"/>
    <property type="match status" value="1"/>
</dbReference>
<dbReference type="SMART" id="SM00867">
    <property type="entry name" value="YceI"/>
    <property type="match status" value="1"/>
</dbReference>
<reference evidence="3 4" key="1">
    <citation type="submission" date="2020-06" db="EMBL/GenBank/DDBJ databases">
        <title>Synonyms of Asaia species.</title>
        <authorList>
            <person name="Sombolestani A."/>
        </authorList>
    </citation>
    <scope>NUCLEOTIDE SEQUENCE [LARGE SCALE GENOMIC DNA]</scope>
    <source>
        <strain evidence="3 4">LMG 27047</strain>
    </source>
</reference>
<evidence type="ECO:0000313" key="3">
    <source>
        <dbReference type="EMBL" id="NVN46419.1"/>
    </source>
</evidence>
<feature type="signal peptide" evidence="1">
    <location>
        <begin position="1"/>
        <end position="25"/>
    </location>
</feature>
<evidence type="ECO:0000256" key="1">
    <source>
        <dbReference type="SAM" id="SignalP"/>
    </source>
</evidence>
<keyword evidence="1" id="KW-0732">Signal</keyword>
<dbReference type="Proteomes" id="UP001516351">
    <property type="component" value="Unassembled WGS sequence"/>
</dbReference>
<dbReference type="InterPro" id="IPR007372">
    <property type="entry name" value="Lipid/polyisoprenoid-bd_YceI"/>
</dbReference>
<sequence>MSVLKPFVPVLLLCGGIACQATAQAANWQVEKDHSQLGFAGTQTGSAFKGVFTRYEPTIILDPAAPEKAHIELTIDLASAKTGDTQRDTALPGSDWFDIAHFPKAHFVSTSVRQISGDHYEAVGTLTLRDLSHPVTLDFTLHVDGSKAHAQGQAAFSRALFGVGQGPWASGQWVGLPVTVTFDFVADQAP</sequence>
<dbReference type="PANTHER" id="PTHR34406:SF1">
    <property type="entry name" value="PROTEIN YCEI"/>
    <property type="match status" value="1"/>
</dbReference>
<organism evidence="3 4">
    <name type="scientific">Asaia spathodeae</name>
    <dbReference type="NCBI Taxonomy" id="657016"/>
    <lineage>
        <taxon>Bacteria</taxon>
        <taxon>Pseudomonadati</taxon>
        <taxon>Pseudomonadota</taxon>
        <taxon>Alphaproteobacteria</taxon>
        <taxon>Acetobacterales</taxon>
        <taxon>Acetobacteraceae</taxon>
        <taxon>Asaia</taxon>
    </lineage>
</organism>
<protein>
    <submittedName>
        <fullName evidence="3">YceI family protein</fullName>
    </submittedName>
</protein>
<feature type="domain" description="Lipid/polyisoprenoid-binding YceI-like" evidence="2">
    <location>
        <begin position="27"/>
        <end position="187"/>
    </location>
</feature>
<dbReference type="Gene3D" id="2.40.128.110">
    <property type="entry name" value="Lipid/polyisoprenoid-binding, YceI-like"/>
    <property type="match status" value="1"/>
</dbReference>
<comment type="caution">
    <text evidence="3">The sequence shown here is derived from an EMBL/GenBank/DDBJ whole genome shotgun (WGS) entry which is preliminary data.</text>
</comment>
<evidence type="ECO:0000313" key="4">
    <source>
        <dbReference type="Proteomes" id="UP001516351"/>
    </source>
</evidence>
<dbReference type="SUPFAM" id="SSF101874">
    <property type="entry name" value="YceI-like"/>
    <property type="match status" value="1"/>
</dbReference>
<feature type="chain" id="PRO_5046364853" evidence="1">
    <location>
        <begin position="26"/>
        <end position="190"/>
    </location>
</feature>
<keyword evidence="4" id="KW-1185">Reference proteome</keyword>
<dbReference type="EMBL" id="JABXXV010000003">
    <property type="protein sequence ID" value="NVN46419.1"/>
    <property type="molecule type" value="Genomic_DNA"/>
</dbReference>
<gene>
    <name evidence="3" type="ORF">HW542_06300</name>
</gene>
<proteinExistence type="predicted"/>
<dbReference type="InterPro" id="IPR036761">
    <property type="entry name" value="TTHA0802/YceI-like_sf"/>
</dbReference>
<name>A0ABX2P3C6_9PROT</name>
<accession>A0ABX2P3C6</accession>
<evidence type="ECO:0000259" key="2">
    <source>
        <dbReference type="SMART" id="SM00867"/>
    </source>
</evidence>
<dbReference type="PROSITE" id="PS51257">
    <property type="entry name" value="PROKAR_LIPOPROTEIN"/>
    <property type="match status" value="1"/>
</dbReference>
<dbReference type="Pfam" id="PF04264">
    <property type="entry name" value="YceI"/>
    <property type="match status" value="1"/>
</dbReference>